<organism evidence="3 4">
    <name type="scientific">Alsobacter ponti</name>
    <dbReference type="NCBI Taxonomy" id="2962936"/>
    <lineage>
        <taxon>Bacteria</taxon>
        <taxon>Pseudomonadati</taxon>
        <taxon>Pseudomonadota</taxon>
        <taxon>Alphaproteobacteria</taxon>
        <taxon>Hyphomicrobiales</taxon>
        <taxon>Alsobacteraceae</taxon>
        <taxon>Alsobacter</taxon>
    </lineage>
</organism>
<comment type="caution">
    <text evidence="3">The sequence shown here is derived from an EMBL/GenBank/DDBJ whole genome shotgun (WGS) entry which is preliminary data.</text>
</comment>
<feature type="region of interest" description="Disordered" evidence="1">
    <location>
        <begin position="128"/>
        <end position="162"/>
    </location>
</feature>
<feature type="compositionally biased region" description="Pro residues" evidence="1">
    <location>
        <begin position="132"/>
        <end position="148"/>
    </location>
</feature>
<dbReference type="Pfam" id="PF10947">
    <property type="entry name" value="DUF2628"/>
    <property type="match status" value="1"/>
</dbReference>
<protein>
    <submittedName>
        <fullName evidence="3">DUF2628 domain-containing protein</fullName>
    </submittedName>
</protein>
<name>A0ABT1LDR8_9HYPH</name>
<keyword evidence="2" id="KW-1133">Transmembrane helix</keyword>
<feature type="transmembrane region" description="Helical" evidence="2">
    <location>
        <begin position="47"/>
        <end position="67"/>
    </location>
</feature>
<dbReference type="EMBL" id="JANCLU010000008">
    <property type="protein sequence ID" value="MCP8938870.1"/>
    <property type="molecule type" value="Genomic_DNA"/>
</dbReference>
<reference evidence="3 4" key="1">
    <citation type="submission" date="2022-07" db="EMBL/GenBank/DDBJ databases">
        <authorList>
            <person name="Li W.-J."/>
            <person name="Deng Q.-Q."/>
        </authorList>
    </citation>
    <scope>NUCLEOTIDE SEQUENCE [LARGE SCALE GENOMIC DNA]</scope>
    <source>
        <strain evidence="3 4">SYSU M60028</strain>
    </source>
</reference>
<sequence>MTVYVVHAPRQAARGSAEGLEKTVLVKDGFHWLAFLFPMLWPLLHRMWWVFLAVLATVLALGVGGRALDAPGWAVGLLELLMAVLMGVFAADLRGWTLSRRGFSAVDVVGGRDREEAERRFFTRWLAGASRPPAPRPPASYPAAPPPGGVTGLFPEPGRVRS</sequence>
<dbReference type="RefSeq" id="WP_254741301.1">
    <property type="nucleotide sequence ID" value="NZ_JANCLU010000008.1"/>
</dbReference>
<evidence type="ECO:0000256" key="1">
    <source>
        <dbReference type="SAM" id="MobiDB-lite"/>
    </source>
</evidence>
<evidence type="ECO:0000313" key="4">
    <source>
        <dbReference type="Proteomes" id="UP001205890"/>
    </source>
</evidence>
<dbReference type="InterPro" id="IPR024399">
    <property type="entry name" value="DUF2628"/>
</dbReference>
<dbReference type="Proteomes" id="UP001205890">
    <property type="component" value="Unassembled WGS sequence"/>
</dbReference>
<evidence type="ECO:0000256" key="2">
    <source>
        <dbReference type="SAM" id="Phobius"/>
    </source>
</evidence>
<proteinExistence type="predicted"/>
<keyword evidence="4" id="KW-1185">Reference proteome</keyword>
<gene>
    <name evidence="3" type="ORF">NK718_10115</name>
</gene>
<accession>A0ABT1LDR8</accession>
<feature type="transmembrane region" description="Helical" evidence="2">
    <location>
        <begin position="73"/>
        <end position="91"/>
    </location>
</feature>
<keyword evidence="2" id="KW-0812">Transmembrane</keyword>
<keyword evidence="2" id="KW-0472">Membrane</keyword>
<evidence type="ECO:0000313" key="3">
    <source>
        <dbReference type="EMBL" id="MCP8938870.1"/>
    </source>
</evidence>